<dbReference type="InterPro" id="IPR002716">
    <property type="entry name" value="PIN_dom"/>
</dbReference>
<dbReference type="Pfam" id="PF01850">
    <property type="entry name" value="PIN"/>
    <property type="match status" value="1"/>
</dbReference>
<sequence>MEETFLLATLRGVRLVPYNIEVAQVAGKLARDLGRPIDFPDAAIAATAIANGARLATLNKKDFVGIKDLELL</sequence>
<feature type="domain" description="PIN" evidence="1">
    <location>
        <begin position="6"/>
        <end position="61"/>
    </location>
</feature>
<evidence type="ECO:0000259" key="1">
    <source>
        <dbReference type="Pfam" id="PF01850"/>
    </source>
</evidence>
<dbReference type="EMBL" id="MFJK01000005">
    <property type="protein sequence ID" value="OGG19644.1"/>
    <property type="molecule type" value="Genomic_DNA"/>
</dbReference>
<dbReference type="Proteomes" id="UP000177871">
    <property type="component" value="Unassembled WGS sequence"/>
</dbReference>
<name>A0A1F6A598_9BACT</name>
<organism evidence="2 3">
    <name type="scientific">Candidatus Gottesmanbacteria bacterium RIFCSPHIGHO2_01_FULL_47_48</name>
    <dbReference type="NCBI Taxonomy" id="1798381"/>
    <lineage>
        <taxon>Bacteria</taxon>
        <taxon>Candidatus Gottesmaniibacteriota</taxon>
    </lineage>
</organism>
<proteinExistence type="predicted"/>
<dbReference type="SUPFAM" id="SSF88723">
    <property type="entry name" value="PIN domain-like"/>
    <property type="match status" value="1"/>
</dbReference>
<evidence type="ECO:0000313" key="3">
    <source>
        <dbReference type="Proteomes" id="UP000177871"/>
    </source>
</evidence>
<evidence type="ECO:0000313" key="2">
    <source>
        <dbReference type="EMBL" id="OGG19644.1"/>
    </source>
</evidence>
<gene>
    <name evidence="2" type="ORF">A2721_00825</name>
</gene>
<dbReference type="Gene3D" id="3.40.50.1010">
    <property type="entry name" value="5'-nuclease"/>
    <property type="match status" value="1"/>
</dbReference>
<dbReference type="AlphaFoldDB" id="A0A1F6A598"/>
<reference evidence="2 3" key="1">
    <citation type="journal article" date="2016" name="Nat. Commun.">
        <title>Thousands of microbial genomes shed light on interconnected biogeochemical processes in an aquifer system.</title>
        <authorList>
            <person name="Anantharaman K."/>
            <person name="Brown C.T."/>
            <person name="Hug L.A."/>
            <person name="Sharon I."/>
            <person name="Castelle C.J."/>
            <person name="Probst A.J."/>
            <person name="Thomas B.C."/>
            <person name="Singh A."/>
            <person name="Wilkins M.J."/>
            <person name="Karaoz U."/>
            <person name="Brodie E.L."/>
            <person name="Williams K.H."/>
            <person name="Hubbard S.S."/>
            <person name="Banfield J.F."/>
        </authorList>
    </citation>
    <scope>NUCLEOTIDE SEQUENCE [LARGE SCALE GENOMIC DNA]</scope>
</reference>
<dbReference type="STRING" id="1798381.A2721_00825"/>
<comment type="caution">
    <text evidence="2">The sequence shown here is derived from an EMBL/GenBank/DDBJ whole genome shotgun (WGS) entry which is preliminary data.</text>
</comment>
<dbReference type="InterPro" id="IPR029060">
    <property type="entry name" value="PIN-like_dom_sf"/>
</dbReference>
<accession>A0A1F6A598</accession>
<protein>
    <recommendedName>
        <fullName evidence="1">PIN domain-containing protein</fullName>
    </recommendedName>
</protein>